<name>A0A4Y2T7G0_ARAVE</name>
<keyword evidence="5" id="KW-1185">Reference proteome</keyword>
<organism evidence="4 5">
    <name type="scientific">Araneus ventricosus</name>
    <name type="common">Orbweaver spider</name>
    <name type="synonym">Epeira ventricosa</name>
    <dbReference type="NCBI Taxonomy" id="182803"/>
    <lineage>
        <taxon>Eukaryota</taxon>
        <taxon>Metazoa</taxon>
        <taxon>Ecdysozoa</taxon>
        <taxon>Arthropoda</taxon>
        <taxon>Chelicerata</taxon>
        <taxon>Arachnida</taxon>
        <taxon>Araneae</taxon>
        <taxon>Araneomorphae</taxon>
        <taxon>Entelegynae</taxon>
        <taxon>Araneoidea</taxon>
        <taxon>Araneidae</taxon>
        <taxon>Araneus</taxon>
    </lineage>
</organism>
<dbReference type="EMBL" id="BGPR01026656">
    <property type="protein sequence ID" value="GBN96552.1"/>
    <property type="molecule type" value="Genomic_DNA"/>
</dbReference>
<evidence type="ECO:0000313" key="5">
    <source>
        <dbReference type="Proteomes" id="UP000499080"/>
    </source>
</evidence>
<protein>
    <submittedName>
        <fullName evidence="4">Uncharacterized protein</fullName>
    </submittedName>
</protein>
<dbReference type="EMBL" id="BGPR01026577">
    <property type="protein sequence ID" value="GBN96413.1"/>
    <property type="molecule type" value="Genomic_DNA"/>
</dbReference>
<evidence type="ECO:0000313" key="4">
    <source>
        <dbReference type="EMBL" id="GBN96552.1"/>
    </source>
</evidence>
<evidence type="ECO:0000313" key="1">
    <source>
        <dbReference type="EMBL" id="GBN96410.1"/>
    </source>
</evidence>
<sequence length="161" mass="18181">MNQILFVMFGDVIVWAFKLCTYDIITNYDITAYQFGHIAEDLVRIIRVFLLSERSLPVINPGNRECTVNVTVGFVPVTARWRSDSHTVTALCHSESEVRSDEEGELSSRRLQLPLAAAEGRFHISICPATDRAKVVKREDSLSTVVRRDRIVNSPTLETIS</sequence>
<reference evidence="4 5" key="1">
    <citation type="journal article" date="2019" name="Sci. Rep.">
        <title>Orb-weaving spider Araneus ventricosus genome elucidates the spidroin gene catalogue.</title>
        <authorList>
            <person name="Kono N."/>
            <person name="Nakamura H."/>
            <person name="Ohtoshi R."/>
            <person name="Moran D.A.P."/>
            <person name="Shinohara A."/>
            <person name="Yoshida Y."/>
            <person name="Fujiwara M."/>
            <person name="Mori M."/>
            <person name="Tomita M."/>
            <person name="Arakawa K."/>
        </authorList>
    </citation>
    <scope>NUCLEOTIDE SEQUENCE [LARGE SCALE GENOMIC DNA]</scope>
</reference>
<dbReference type="EMBL" id="BGPR01026655">
    <property type="protein sequence ID" value="GBN96550.1"/>
    <property type="molecule type" value="Genomic_DNA"/>
</dbReference>
<gene>
    <name evidence="3" type="ORF">AVEN_102425_1</name>
    <name evidence="1" type="ORF">AVEN_111219_1</name>
    <name evidence="2" type="ORF">AVEN_216181_1</name>
    <name evidence="4" type="ORF">AVEN_268639_1</name>
</gene>
<accession>A0A4Y2T7G0</accession>
<dbReference type="AlphaFoldDB" id="A0A4Y2T7G0"/>
<evidence type="ECO:0000313" key="2">
    <source>
        <dbReference type="EMBL" id="GBN96413.1"/>
    </source>
</evidence>
<evidence type="ECO:0000313" key="3">
    <source>
        <dbReference type="EMBL" id="GBN96550.1"/>
    </source>
</evidence>
<dbReference type="EMBL" id="BGPR01026576">
    <property type="protein sequence ID" value="GBN96410.1"/>
    <property type="molecule type" value="Genomic_DNA"/>
</dbReference>
<dbReference type="Proteomes" id="UP000499080">
    <property type="component" value="Unassembled WGS sequence"/>
</dbReference>
<proteinExistence type="predicted"/>
<comment type="caution">
    <text evidence="4">The sequence shown here is derived from an EMBL/GenBank/DDBJ whole genome shotgun (WGS) entry which is preliminary data.</text>
</comment>